<dbReference type="EMBL" id="VLLB01000001">
    <property type="protein sequence ID" value="TWI69032.1"/>
    <property type="molecule type" value="Genomic_DNA"/>
</dbReference>
<proteinExistence type="predicted"/>
<protein>
    <submittedName>
        <fullName evidence="2">Uncharacterized protein</fullName>
    </submittedName>
</protein>
<dbReference type="Proteomes" id="UP000318431">
    <property type="component" value="Unassembled WGS sequence"/>
</dbReference>
<dbReference type="OrthoDB" id="9867079at2"/>
<dbReference type="AlphaFoldDB" id="A0A562RIW4"/>
<evidence type="ECO:0000313" key="2">
    <source>
        <dbReference type="EMBL" id="TWI69032.1"/>
    </source>
</evidence>
<reference evidence="2 3" key="1">
    <citation type="journal article" date="2015" name="Stand. Genomic Sci.">
        <title>Genomic Encyclopedia of Bacterial and Archaeal Type Strains, Phase III: the genomes of soil and plant-associated and newly described type strains.</title>
        <authorList>
            <person name="Whitman W.B."/>
            <person name="Woyke T."/>
            <person name="Klenk H.P."/>
            <person name="Zhou Y."/>
            <person name="Lilburn T.G."/>
            <person name="Beck B.J."/>
            <person name="De Vos P."/>
            <person name="Vandamme P."/>
            <person name="Eisen J.A."/>
            <person name="Garrity G."/>
            <person name="Hugenholtz P."/>
            <person name="Kyrpides N.C."/>
        </authorList>
    </citation>
    <scope>NUCLEOTIDE SEQUENCE [LARGE SCALE GENOMIC DNA]</scope>
    <source>
        <strain evidence="2 3">CGMCC 1.10822</strain>
    </source>
</reference>
<gene>
    <name evidence="2" type="ORF">IP91_00097</name>
</gene>
<organism evidence="2 3">
    <name type="scientific">Pseudoduganella lurida</name>
    <dbReference type="NCBI Taxonomy" id="1036180"/>
    <lineage>
        <taxon>Bacteria</taxon>
        <taxon>Pseudomonadati</taxon>
        <taxon>Pseudomonadota</taxon>
        <taxon>Betaproteobacteria</taxon>
        <taxon>Burkholderiales</taxon>
        <taxon>Oxalobacteraceae</taxon>
        <taxon>Telluria group</taxon>
        <taxon>Pseudoduganella</taxon>
    </lineage>
</organism>
<accession>A0A562RIW4</accession>
<dbReference type="RefSeq" id="WP_145646717.1">
    <property type="nucleotide sequence ID" value="NZ_VLLB01000001.1"/>
</dbReference>
<feature type="region of interest" description="Disordered" evidence="1">
    <location>
        <begin position="43"/>
        <end position="68"/>
    </location>
</feature>
<comment type="caution">
    <text evidence="2">The sequence shown here is derived from an EMBL/GenBank/DDBJ whole genome shotgun (WGS) entry which is preliminary data.</text>
</comment>
<sequence>MEELYSIYPKWRLRLLHLFAKALGVLVHVRGCPFGSVRLYRRSPEGNPANRTGAGGSPNSITASSEPE</sequence>
<feature type="compositionally biased region" description="Polar residues" evidence="1">
    <location>
        <begin position="57"/>
        <end position="68"/>
    </location>
</feature>
<evidence type="ECO:0000256" key="1">
    <source>
        <dbReference type="SAM" id="MobiDB-lite"/>
    </source>
</evidence>
<evidence type="ECO:0000313" key="3">
    <source>
        <dbReference type="Proteomes" id="UP000318431"/>
    </source>
</evidence>
<keyword evidence="3" id="KW-1185">Reference proteome</keyword>
<name>A0A562RIW4_9BURK</name>